<dbReference type="PANTHER" id="PTHR34391:SF1">
    <property type="entry name" value="UPF0658 GOLGI APPARATUS MEMBRANE PROTEIN C1952.10C-RELATED"/>
    <property type="match status" value="1"/>
</dbReference>
<keyword evidence="4" id="KW-1185">Reference proteome</keyword>
<feature type="region of interest" description="Disordered" evidence="1">
    <location>
        <begin position="18"/>
        <end position="38"/>
    </location>
</feature>
<feature type="transmembrane region" description="Helical" evidence="2">
    <location>
        <begin position="237"/>
        <end position="258"/>
    </location>
</feature>
<evidence type="ECO:0000313" key="4">
    <source>
        <dbReference type="Proteomes" id="UP000290900"/>
    </source>
</evidence>
<dbReference type="InParanoid" id="A0A448YL51"/>
<gene>
    <name evidence="3" type="ORF">BRENAR_LOCUS2398</name>
</gene>
<sequence>MASIYLFDDEELSTDVSDVELGDQSDTAPSVLEPSQPKEQRQSFFARLRLRIWQNDGFWGKVLLITSISSAIVILAFECFLFGLFAKNIDSIQPDRPQAVDASWKIGKRNAVATYLALYIYAEIYQVMFTLLILYTKNIYHLLSYLVFLCAMAVYSGIQFYELNYTLLYNLLSDSTWEKACKGIAIAVIAVSCLVCVIQGINARKLRIAFIKITGEKVGNRTSLINSNIVFNLHRNALIVTGFFLTAFTLQFAVIVLNKNDPEFAITIVVLALSYLIIVLADYGAVREKSIFLYLSFIAYMGGLAYLIFKLYRLFTRYATMPGKRSLVAFDIFCILLVIWLMVLSVLVRLNFGKGLKTIYEGNYHFARGEAEETKFEPKM</sequence>
<dbReference type="AlphaFoldDB" id="A0A448YL51"/>
<keyword evidence="2" id="KW-0812">Transmembrane</keyword>
<keyword evidence="2" id="KW-0472">Membrane</keyword>
<feature type="transmembrane region" description="Helical" evidence="2">
    <location>
        <begin position="264"/>
        <end position="284"/>
    </location>
</feature>
<organism evidence="3 4">
    <name type="scientific">Brettanomyces naardenensis</name>
    <name type="common">Yeast</name>
    <dbReference type="NCBI Taxonomy" id="13370"/>
    <lineage>
        <taxon>Eukaryota</taxon>
        <taxon>Fungi</taxon>
        <taxon>Dikarya</taxon>
        <taxon>Ascomycota</taxon>
        <taxon>Saccharomycotina</taxon>
        <taxon>Pichiomycetes</taxon>
        <taxon>Pichiales</taxon>
        <taxon>Pichiaceae</taxon>
        <taxon>Brettanomyces</taxon>
    </lineage>
</organism>
<feature type="transmembrane region" description="Helical" evidence="2">
    <location>
        <begin position="291"/>
        <end position="309"/>
    </location>
</feature>
<feature type="transmembrane region" description="Helical" evidence="2">
    <location>
        <begin position="58"/>
        <end position="86"/>
    </location>
</feature>
<dbReference type="OrthoDB" id="2448307at2759"/>
<dbReference type="GO" id="GO:0005794">
    <property type="term" value="C:Golgi apparatus"/>
    <property type="evidence" value="ECO:0007669"/>
    <property type="project" value="TreeGrafter"/>
</dbReference>
<feature type="transmembrane region" description="Helical" evidence="2">
    <location>
        <begin position="329"/>
        <end position="348"/>
    </location>
</feature>
<dbReference type="InterPro" id="IPR040410">
    <property type="entry name" value="UPF0658_Golgi"/>
</dbReference>
<keyword evidence="2" id="KW-1133">Transmembrane helix</keyword>
<evidence type="ECO:0000313" key="3">
    <source>
        <dbReference type="EMBL" id="VEU21665.1"/>
    </source>
</evidence>
<protein>
    <submittedName>
        <fullName evidence="3">DEKNAAC102215</fullName>
    </submittedName>
</protein>
<evidence type="ECO:0000256" key="2">
    <source>
        <dbReference type="SAM" id="Phobius"/>
    </source>
</evidence>
<dbReference type="Proteomes" id="UP000290900">
    <property type="component" value="Unassembled WGS sequence"/>
</dbReference>
<dbReference type="EMBL" id="CAACVR010000012">
    <property type="protein sequence ID" value="VEU21665.1"/>
    <property type="molecule type" value="Genomic_DNA"/>
</dbReference>
<accession>A0A448YL51</accession>
<dbReference type="PANTHER" id="PTHR34391">
    <property type="entry name" value="UPF0658 GOLGI APPARATUS MEMBRANE PROTEIN C1952.10C-RELATED"/>
    <property type="match status" value="1"/>
</dbReference>
<evidence type="ECO:0000256" key="1">
    <source>
        <dbReference type="SAM" id="MobiDB-lite"/>
    </source>
</evidence>
<feature type="transmembrane region" description="Helical" evidence="2">
    <location>
        <begin position="142"/>
        <end position="163"/>
    </location>
</feature>
<feature type="transmembrane region" description="Helical" evidence="2">
    <location>
        <begin position="183"/>
        <end position="203"/>
    </location>
</feature>
<feature type="transmembrane region" description="Helical" evidence="2">
    <location>
        <begin position="112"/>
        <end position="135"/>
    </location>
</feature>
<name>A0A448YL51_BRENA</name>
<reference evidence="3 4" key="1">
    <citation type="submission" date="2018-12" db="EMBL/GenBank/DDBJ databases">
        <authorList>
            <person name="Tiukova I."/>
            <person name="Dainat J."/>
        </authorList>
    </citation>
    <scope>NUCLEOTIDE SEQUENCE [LARGE SCALE GENOMIC DNA]</scope>
</reference>
<proteinExistence type="predicted"/>